<evidence type="ECO:0000259" key="4">
    <source>
        <dbReference type="PROSITE" id="PS50949"/>
    </source>
</evidence>
<evidence type="ECO:0000313" key="6">
    <source>
        <dbReference type="Proteomes" id="UP000182192"/>
    </source>
</evidence>
<dbReference type="Pfam" id="PF00392">
    <property type="entry name" value="GntR"/>
    <property type="match status" value="1"/>
</dbReference>
<dbReference type="GO" id="GO:0003677">
    <property type="term" value="F:DNA binding"/>
    <property type="evidence" value="ECO:0007669"/>
    <property type="project" value="UniProtKB-KW"/>
</dbReference>
<feature type="domain" description="HTH gntR-type" evidence="4">
    <location>
        <begin position="9"/>
        <end position="77"/>
    </location>
</feature>
<keyword evidence="1" id="KW-0805">Transcription regulation</keyword>
<sequence length="124" mass="14001">MKIYQNSTEPIYKQIAAQLREQILMGKLKAGDPLPSIRGLAQDLKISVITTMKAYEELSSEGLVTASKGKGYYVNAQDERMLKEQHMRQLEKHLSDAIYSARIAGVGLEEVEQTLEMLWSIDEV</sequence>
<dbReference type="CDD" id="cd07377">
    <property type="entry name" value="WHTH_GntR"/>
    <property type="match status" value="1"/>
</dbReference>
<keyword evidence="2" id="KW-0238">DNA-binding</keyword>
<keyword evidence="3" id="KW-0804">Transcription</keyword>
<dbReference type="PROSITE" id="PS50949">
    <property type="entry name" value="HTH_GNTR"/>
    <property type="match status" value="1"/>
</dbReference>
<dbReference type="PANTHER" id="PTHR38445:SF7">
    <property type="entry name" value="GNTR-FAMILY TRANSCRIPTIONAL REGULATOR"/>
    <property type="match status" value="1"/>
</dbReference>
<evidence type="ECO:0000256" key="2">
    <source>
        <dbReference type="ARBA" id="ARBA00023125"/>
    </source>
</evidence>
<dbReference type="Gene3D" id="1.10.10.10">
    <property type="entry name" value="Winged helix-like DNA-binding domain superfamily/Winged helix DNA-binding domain"/>
    <property type="match status" value="1"/>
</dbReference>
<dbReference type="SUPFAM" id="SSF46785">
    <property type="entry name" value="Winged helix' DNA-binding domain"/>
    <property type="match status" value="1"/>
</dbReference>
<dbReference type="PANTHER" id="PTHR38445">
    <property type="entry name" value="HTH-TYPE TRANSCRIPTIONAL REPRESSOR YTRA"/>
    <property type="match status" value="1"/>
</dbReference>
<accession>A0A1I1QSM5</accession>
<dbReference type="AlphaFoldDB" id="A0A1I1QSM5"/>
<evidence type="ECO:0000256" key="3">
    <source>
        <dbReference type="ARBA" id="ARBA00023163"/>
    </source>
</evidence>
<organism evidence="5 6">
    <name type="scientific">Ruminococcus albus</name>
    <dbReference type="NCBI Taxonomy" id="1264"/>
    <lineage>
        <taxon>Bacteria</taxon>
        <taxon>Bacillati</taxon>
        <taxon>Bacillota</taxon>
        <taxon>Clostridia</taxon>
        <taxon>Eubacteriales</taxon>
        <taxon>Oscillospiraceae</taxon>
        <taxon>Ruminococcus</taxon>
    </lineage>
</organism>
<protein>
    <submittedName>
        <fullName evidence="5">GntR family transcriptional regulator</fullName>
    </submittedName>
</protein>
<dbReference type="Proteomes" id="UP000182192">
    <property type="component" value="Unassembled WGS sequence"/>
</dbReference>
<dbReference type="RefSeq" id="WP_074963252.1">
    <property type="nucleotide sequence ID" value="NZ_FOKQ01000052.1"/>
</dbReference>
<dbReference type="InterPro" id="IPR036390">
    <property type="entry name" value="WH_DNA-bd_sf"/>
</dbReference>
<dbReference type="InterPro" id="IPR000524">
    <property type="entry name" value="Tscrpt_reg_HTH_GntR"/>
</dbReference>
<name>A0A1I1QSM5_RUMAL</name>
<proteinExistence type="predicted"/>
<dbReference type="eggNOG" id="COG1725">
    <property type="taxonomic scope" value="Bacteria"/>
</dbReference>
<dbReference type="OrthoDB" id="9801546at2"/>
<dbReference type="EMBL" id="FOKQ01000052">
    <property type="protein sequence ID" value="SFD25045.1"/>
    <property type="molecule type" value="Genomic_DNA"/>
</dbReference>
<dbReference type="GO" id="GO:0003700">
    <property type="term" value="F:DNA-binding transcription factor activity"/>
    <property type="evidence" value="ECO:0007669"/>
    <property type="project" value="InterPro"/>
</dbReference>
<dbReference type="SMART" id="SM00345">
    <property type="entry name" value="HTH_GNTR"/>
    <property type="match status" value="1"/>
</dbReference>
<dbReference type="InterPro" id="IPR036388">
    <property type="entry name" value="WH-like_DNA-bd_sf"/>
</dbReference>
<reference evidence="5 6" key="1">
    <citation type="submission" date="2016-10" db="EMBL/GenBank/DDBJ databases">
        <authorList>
            <person name="de Groot N.N."/>
        </authorList>
    </citation>
    <scope>NUCLEOTIDE SEQUENCE [LARGE SCALE GENOMIC DNA]</scope>
    <source>
        <strain evidence="5 6">AR67</strain>
    </source>
</reference>
<gene>
    <name evidence="5" type="ORF">SAMN02910406_03499</name>
</gene>
<evidence type="ECO:0000256" key="1">
    <source>
        <dbReference type="ARBA" id="ARBA00023015"/>
    </source>
</evidence>
<evidence type="ECO:0000313" key="5">
    <source>
        <dbReference type="EMBL" id="SFD25045.1"/>
    </source>
</evidence>